<evidence type="ECO:0000313" key="1">
    <source>
        <dbReference type="EMBL" id="JAH41245.1"/>
    </source>
</evidence>
<sequence>MTRAFAVREALPL</sequence>
<organism evidence="1">
    <name type="scientific">Anguilla anguilla</name>
    <name type="common">European freshwater eel</name>
    <name type="synonym">Muraena anguilla</name>
    <dbReference type="NCBI Taxonomy" id="7936"/>
    <lineage>
        <taxon>Eukaryota</taxon>
        <taxon>Metazoa</taxon>
        <taxon>Chordata</taxon>
        <taxon>Craniata</taxon>
        <taxon>Vertebrata</taxon>
        <taxon>Euteleostomi</taxon>
        <taxon>Actinopterygii</taxon>
        <taxon>Neopterygii</taxon>
        <taxon>Teleostei</taxon>
        <taxon>Anguilliformes</taxon>
        <taxon>Anguillidae</taxon>
        <taxon>Anguilla</taxon>
    </lineage>
</organism>
<reference evidence="1" key="2">
    <citation type="journal article" date="2015" name="Fish Shellfish Immunol.">
        <title>Early steps in the European eel (Anguilla anguilla)-Vibrio vulnificus interaction in the gills: Role of the RtxA13 toxin.</title>
        <authorList>
            <person name="Callol A."/>
            <person name="Pajuelo D."/>
            <person name="Ebbesson L."/>
            <person name="Teles M."/>
            <person name="MacKenzie S."/>
            <person name="Amaro C."/>
        </authorList>
    </citation>
    <scope>NUCLEOTIDE SEQUENCE</scope>
</reference>
<protein>
    <submittedName>
        <fullName evidence="1">Uncharacterized protein</fullName>
    </submittedName>
</protein>
<proteinExistence type="predicted"/>
<dbReference type="EMBL" id="GBXM01067332">
    <property type="protein sequence ID" value="JAH41245.1"/>
    <property type="molecule type" value="Transcribed_RNA"/>
</dbReference>
<name>A0A0E9SKR6_ANGAN</name>
<accession>A0A0E9SKR6</accession>
<reference evidence="1" key="1">
    <citation type="submission" date="2014-11" db="EMBL/GenBank/DDBJ databases">
        <authorList>
            <person name="Amaro Gonzalez C."/>
        </authorList>
    </citation>
    <scope>NUCLEOTIDE SEQUENCE</scope>
</reference>